<keyword evidence="3" id="KW-1185">Reference proteome</keyword>
<organism evidence="2 3">
    <name type="scientific">Caenorhabditis angaria</name>
    <dbReference type="NCBI Taxonomy" id="860376"/>
    <lineage>
        <taxon>Eukaryota</taxon>
        <taxon>Metazoa</taxon>
        <taxon>Ecdysozoa</taxon>
        <taxon>Nematoda</taxon>
        <taxon>Chromadorea</taxon>
        <taxon>Rhabditida</taxon>
        <taxon>Rhabditina</taxon>
        <taxon>Rhabditomorpha</taxon>
        <taxon>Rhabditoidea</taxon>
        <taxon>Rhabditidae</taxon>
        <taxon>Peloderinae</taxon>
        <taxon>Caenorhabditis</taxon>
    </lineage>
</organism>
<keyword evidence="1" id="KW-0732">Signal</keyword>
<sequence>MLPIIAIIFALTLVSAQQQNVAANGKVAVDIVSTILKGVETILKAAGNISPPPALPTLPTLFKLQHDEAGKK</sequence>
<evidence type="ECO:0000313" key="2">
    <source>
        <dbReference type="EMBL" id="CAI5446562.1"/>
    </source>
</evidence>
<dbReference type="EMBL" id="CANHGI010000003">
    <property type="protein sequence ID" value="CAI5446562.1"/>
    <property type="molecule type" value="Genomic_DNA"/>
</dbReference>
<feature type="signal peptide" evidence="1">
    <location>
        <begin position="1"/>
        <end position="16"/>
    </location>
</feature>
<feature type="chain" id="PRO_5040283839" evidence="1">
    <location>
        <begin position="17"/>
        <end position="72"/>
    </location>
</feature>
<dbReference type="AlphaFoldDB" id="A0A9P1INN9"/>
<comment type="caution">
    <text evidence="2">The sequence shown here is derived from an EMBL/GenBank/DDBJ whole genome shotgun (WGS) entry which is preliminary data.</text>
</comment>
<evidence type="ECO:0000256" key="1">
    <source>
        <dbReference type="SAM" id="SignalP"/>
    </source>
</evidence>
<gene>
    <name evidence="2" type="ORF">CAMP_LOCUS9199</name>
</gene>
<name>A0A9P1INN9_9PELO</name>
<accession>A0A9P1INN9</accession>
<reference evidence="2" key="1">
    <citation type="submission" date="2022-11" db="EMBL/GenBank/DDBJ databases">
        <authorList>
            <person name="Kikuchi T."/>
        </authorList>
    </citation>
    <scope>NUCLEOTIDE SEQUENCE</scope>
    <source>
        <strain evidence="2">PS1010</strain>
    </source>
</reference>
<proteinExistence type="predicted"/>
<dbReference type="Proteomes" id="UP001152747">
    <property type="component" value="Unassembled WGS sequence"/>
</dbReference>
<evidence type="ECO:0000313" key="3">
    <source>
        <dbReference type="Proteomes" id="UP001152747"/>
    </source>
</evidence>
<protein>
    <submittedName>
        <fullName evidence="2">Uncharacterized protein</fullName>
    </submittedName>
</protein>